<dbReference type="PANTHER" id="PTHR43630">
    <property type="entry name" value="POLY-BETA-1,6-N-ACETYL-D-GLUCOSAMINE SYNTHASE"/>
    <property type="match status" value="1"/>
</dbReference>
<dbReference type="EMBL" id="CP053084">
    <property type="protein sequence ID" value="QJR30725.1"/>
    <property type="molecule type" value="Genomic_DNA"/>
</dbReference>
<organism evidence="3 4">
    <name type="scientific">Limnobacter profundi</name>
    <dbReference type="NCBI Taxonomy" id="2732163"/>
    <lineage>
        <taxon>Bacteria</taxon>
        <taxon>Pseudomonadati</taxon>
        <taxon>Pseudomonadota</taxon>
        <taxon>Betaproteobacteria</taxon>
        <taxon>Burkholderiales</taxon>
        <taxon>Burkholderiaceae</taxon>
        <taxon>Limnobacter</taxon>
    </lineage>
</organism>
<dbReference type="SUPFAM" id="SSF53448">
    <property type="entry name" value="Nucleotide-diphospho-sugar transferases"/>
    <property type="match status" value="1"/>
</dbReference>
<proteinExistence type="inferred from homology"/>
<evidence type="ECO:0000256" key="1">
    <source>
        <dbReference type="ARBA" id="ARBA00038494"/>
    </source>
</evidence>
<evidence type="ECO:0000313" key="4">
    <source>
        <dbReference type="Proteomes" id="UP000501130"/>
    </source>
</evidence>
<feature type="domain" description="Glycosyltransferase 2-like" evidence="2">
    <location>
        <begin position="4"/>
        <end position="103"/>
    </location>
</feature>
<evidence type="ECO:0000313" key="3">
    <source>
        <dbReference type="EMBL" id="QJR30725.1"/>
    </source>
</evidence>
<gene>
    <name evidence="3" type="ORF">HKT17_13965</name>
</gene>
<keyword evidence="4" id="KW-1185">Reference proteome</keyword>
<accession>A0ABX6N9Y4</accession>
<protein>
    <submittedName>
        <fullName evidence="3">Glycosyltransferase family 2 protein</fullName>
    </submittedName>
</protein>
<dbReference type="InterPro" id="IPR029044">
    <property type="entry name" value="Nucleotide-diphossugar_trans"/>
</dbReference>
<dbReference type="CDD" id="cd02511">
    <property type="entry name" value="Beta4Glucosyltransferase"/>
    <property type="match status" value="1"/>
</dbReference>
<dbReference type="Pfam" id="PF00535">
    <property type="entry name" value="Glycos_transf_2"/>
    <property type="match status" value="1"/>
</dbReference>
<comment type="similarity">
    <text evidence="1">Belongs to the glycosyltransferase 2 family. WaaE/KdtX subfamily.</text>
</comment>
<dbReference type="Proteomes" id="UP000501130">
    <property type="component" value="Chromosome"/>
</dbReference>
<reference evidence="3 4" key="1">
    <citation type="submission" date="2020-05" db="EMBL/GenBank/DDBJ databases">
        <title>Compete genome of Limnobacter sp. SAORIC-580.</title>
        <authorList>
            <person name="Song J."/>
            <person name="Cho J.-C."/>
        </authorList>
    </citation>
    <scope>NUCLEOTIDE SEQUENCE [LARGE SCALE GENOMIC DNA]</scope>
    <source>
        <strain evidence="3 4">SAORIC-580</strain>
    </source>
</reference>
<sequence length="298" mass="34428">MNLSVVVLTKNEAIHLGRCLSTIADLADEIVIVDCGSNDATVEIAKCFNSKFIKNPWVNYSSQFKFGVSNVSASCKWIMRLDADEYLTETLRASVRDFLSNPPEHINGAYFPRRMAFMGRQINHGGIFPAYMLRLVRLGQGEIEDRWMDEHIKVKGDTIVLKGELIDDNLNSLTWWTEKHNKYASREAVDLLNLEFAFMTHDSVASAIDGSQAGFKRWLKEKIYFRLPSGLRALAYFLYRYVIRLGFLDGKEGAMFHILQGFWYRYLVDCKVYEVKLYMRTHNVDIRVAIRKILDIQI</sequence>
<dbReference type="RefSeq" id="WP_171100859.1">
    <property type="nucleotide sequence ID" value="NZ_CP053084.1"/>
</dbReference>
<dbReference type="PANTHER" id="PTHR43630:SF2">
    <property type="entry name" value="GLYCOSYLTRANSFERASE"/>
    <property type="match status" value="1"/>
</dbReference>
<dbReference type="InterPro" id="IPR001173">
    <property type="entry name" value="Glyco_trans_2-like"/>
</dbReference>
<evidence type="ECO:0000259" key="2">
    <source>
        <dbReference type="Pfam" id="PF00535"/>
    </source>
</evidence>
<dbReference type="Gene3D" id="3.90.550.10">
    <property type="entry name" value="Spore Coat Polysaccharide Biosynthesis Protein SpsA, Chain A"/>
    <property type="match status" value="1"/>
</dbReference>
<name>A0ABX6N9Y4_9BURK</name>